<organism evidence="1 2">
    <name type="scientific">Pendulispora albinea</name>
    <dbReference type="NCBI Taxonomy" id="2741071"/>
    <lineage>
        <taxon>Bacteria</taxon>
        <taxon>Pseudomonadati</taxon>
        <taxon>Myxococcota</taxon>
        <taxon>Myxococcia</taxon>
        <taxon>Myxococcales</taxon>
        <taxon>Sorangiineae</taxon>
        <taxon>Pendulisporaceae</taxon>
        <taxon>Pendulispora</taxon>
    </lineage>
</organism>
<dbReference type="Proteomes" id="UP001370348">
    <property type="component" value="Chromosome"/>
</dbReference>
<dbReference type="EMBL" id="CP089984">
    <property type="protein sequence ID" value="WXB14491.1"/>
    <property type="molecule type" value="Genomic_DNA"/>
</dbReference>
<name>A0ABZ2LXK1_9BACT</name>
<reference evidence="1 2" key="1">
    <citation type="submission" date="2021-12" db="EMBL/GenBank/DDBJ databases">
        <title>Discovery of the Pendulisporaceae a myxobacterial family with distinct sporulation behavior and unique specialized metabolism.</title>
        <authorList>
            <person name="Garcia R."/>
            <person name="Popoff A."/>
            <person name="Bader C.D."/>
            <person name="Loehr J."/>
            <person name="Walesch S."/>
            <person name="Walt C."/>
            <person name="Boldt J."/>
            <person name="Bunk B."/>
            <person name="Haeckl F.J.F.P.J."/>
            <person name="Gunesch A.P."/>
            <person name="Birkelbach J."/>
            <person name="Nuebel U."/>
            <person name="Pietschmann T."/>
            <person name="Bach T."/>
            <person name="Mueller R."/>
        </authorList>
    </citation>
    <scope>NUCLEOTIDE SEQUENCE [LARGE SCALE GENOMIC DNA]</scope>
    <source>
        <strain evidence="1 2">MSr11954</strain>
    </source>
</reference>
<sequence>MSREVLSPEIEKLWLEPLEPAEFDRRLAEFRRSRESDDSWFELIRWFRQRYPTAKERLAYVRRKYAQVARTRATTSPSDR</sequence>
<proteinExistence type="predicted"/>
<accession>A0ABZ2LXK1</accession>
<protein>
    <submittedName>
        <fullName evidence="1">Uncharacterized protein</fullName>
    </submittedName>
</protein>
<keyword evidence="2" id="KW-1185">Reference proteome</keyword>
<gene>
    <name evidence="1" type="ORF">LZC94_42535</name>
</gene>
<evidence type="ECO:0000313" key="2">
    <source>
        <dbReference type="Proteomes" id="UP001370348"/>
    </source>
</evidence>
<dbReference type="RefSeq" id="WP_394824111.1">
    <property type="nucleotide sequence ID" value="NZ_CP089984.1"/>
</dbReference>
<evidence type="ECO:0000313" key="1">
    <source>
        <dbReference type="EMBL" id="WXB14491.1"/>
    </source>
</evidence>